<reference evidence="1 2" key="1">
    <citation type="submission" date="2020-01" db="EMBL/GenBank/DDBJ databases">
        <title>Bacteria diversity of Porities sp.</title>
        <authorList>
            <person name="Wang G."/>
        </authorList>
    </citation>
    <scope>NUCLEOTIDE SEQUENCE [LARGE SCALE GENOMIC DNA]</scope>
    <source>
        <strain evidence="1 2">R33</strain>
    </source>
</reference>
<evidence type="ECO:0000313" key="1">
    <source>
        <dbReference type="EMBL" id="NAS11170.1"/>
    </source>
</evidence>
<name>A0A6L9E8U6_9FLAO</name>
<sequence length="268" mass="28247">MKITIKSIIVLLIGAIAFMSCDDEDKKPLNLLGGDETKAPYVRIIVEEPIVAQGDIASSSLNATVSALNNNVASWELSVSRESGGVASDTVSLTTITSFPSEISIPYTDVAAALGISTDDILGGDFIRFLGTATGTDGSVFTFDNFTASITGQPEQRQAFNFIVLIKCSPISDATVPGTWIVEMEDLYGDGWDGAFLTFEIDGVGTDYTITAGQGDAATHIIEVPEGTTSLVIAYTSGAFEEEHVYTVQTPDGDVRGPFGPNPAPCIN</sequence>
<protein>
    <submittedName>
        <fullName evidence="1">Uncharacterized protein</fullName>
    </submittedName>
</protein>
<accession>A0A6L9E8U6</accession>
<dbReference type="Proteomes" id="UP000475249">
    <property type="component" value="Unassembled WGS sequence"/>
</dbReference>
<comment type="caution">
    <text evidence="1">The sequence shown here is derived from an EMBL/GenBank/DDBJ whole genome shotgun (WGS) entry which is preliminary data.</text>
</comment>
<dbReference type="RefSeq" id="WP_161434214.1">
    <property type="nucleotide sequence ID" value="NZ_WXYO01000002.1"/>
</dbReference>
<organism evidence="1 2">
    <name type="scientific">Poritiphilus flavus</name>
    <dbReference type="NCBI Taxonomy" id="2697053"/>
    <lineage>
        <taxon>Bacteria</taxon>
        <taxon>Pseudomonadati</taxon>
        <taxon>Bacteroidota</taxon>
        <taxon>Flavobacteriia</taxon>
        <taxon>Flavobacteriales</taxon>
        <taxon>Flavobacteriaceae</taxon>
        <taxon>Poritiphilus</taxon>
    </lineage>
</organism>
<dbReference type="PROSITE" id="PS51257">
    <property type="entry name" value="PROKAR_LIPOPROTEIN"/>
    <property type="match status" value="1"/>
</dbReference>
<evidence type="ECO:0000313" key="2">
    <source>
        <dbReference type="Proteomes" id="UP000475249"/>
    </source>
</evidence>
<dbReference type="AlphaFoldDB" id="A0A6L9E8U6"/>
<keyword evidence="2" id="KW-1185">Reference proteome</keyword>
<dbReference type="EMBL" id="WXYO01000002">
    <property type="protein sequence ID" value="NAS11170.1"/>
    <property type="molecule type" value="Genomic_DNA"/>
</dbReference>
<gene>
    <name evidence="1" type="ORF">GTQ38_04110</name>
</gene>
<proteinExistence type="predicted"/>